<protein>
    <submittedName>
        <fullName evidence="1">Uncharacterized protein</fullName>
    </submittedName>
</protein>
<organism evidence="1 2">
    <name type="scientific">Photorhabdus tasmaniensis</name>
    <dbReference type="NCBI Taxonomy" id="1004159"/>
    <lineage>
        <taxon>Bacteria</taxon>
        <taxon>Pseudomonadati</taxon>
        <taxon>Pseudomonadota</taxon>
        <taxon>Gammaproteobacteria</taxon>
        <taxon>Enterobacterales</taxon>
        <taxon>Morganellaceae</taxon>
        <taxon>Photorhabdus</taxon>
    </lineage>
</organism>
<comment type="caution">
    <text evidence="1">The sequence shown here is derived from an EMBL/GenBank/DDBJ whole genome shotgun (WGS) entry which is preliminary data.</text>
</comment>
<keyword evidence="2" id="KW-1185">Reference proteome</keyword>
<dbReference type="EMBL" id="PUJU01000023">
    <property type="protein sequence ID" value="NHB88477.1"/>
    <property type="molecule type" value="Genomic_DNA"/>
</dbReference>
<proteinExistence type="predicted"/>
<evidence type="ECO:0000313" key="2">
    <source>
        <dbReference type="Proteomes" id="UP000697802"/>
    </source>
</evidence>
<sequence length="108" mass="12202">MIKISAKYSTGQSVKTGITMVITEAIYLNVIRSVVVQRLGRMAINAILSVLQGYGNFEKASIAANNLKIICPKLYWVLYFNKVEMLYFIVEPKLKGAVYPSFRTVFMI</sequence>
<reference evidence="1 2" key="1">
    <citation type="submission" date="2018-02" db="EMBL/GenBank/DDBJ databases">
        <authorList>
            <person name="Machado R.A."/>
        </authorList>
    </citation>
    <scope>NUCLEOTIDE SEQUENCE [LARGE SCALE GENOMIC DNA]</scope>
    <source>
        <strain evidence="1 2">T327</strain>
    </source>
</reference>
<accession>A0ABX0GJJ4</accession>
<gene>
    <name evidence="1" type="ORF">C5471_12460</name>
</gene>
<name>A0ABX0GJJ4_9GAMM</name>
<evidence type="ECO:0000313" key="1">
    <source>
        <dbReference type="EMBL" id="NHB88477.1"/>
    </source>
</evidence>
<dbReference type="Proteomes" id="UP000697802">
    <property type="component" value="Unassembled WGS sequence"/>
</dbReference>